<dbReference type="RefSeq" id="WP_143587578.1">
    <property type="nucleotide sequence ID" value="NZ_JAFMOF010000001.1"/>
</dbReference>
<keyword evidence="1" id="KW-0812">Transmembrane</keyword>
<dbReference type="InterPro" id="IPR049978">
    <property type="entry name" value="SCO6880-like"/>
</dbReference>
<feature type="transmembrane region" description="Helical" evidence="1">
    <location>
        <begin position="49"/>
        <end position="67"/>
    </location>
</feature>
<gene>
    <name evidence="2" type="ORF">J1792_07960</name>
</gene>
<dbReference type="AlphaFoldDB" id="A0A939FKF0"/>
<organism evidence="2 3">
    <name type="scientific">Streptomyces triculaminicus</name>
    <dbReference type="NCBI Taxonomy" id="2816232"/>
    <lineage>
        <taxon>Bacteria</taxon>
        <taxon>Bacillati</taxon>
        <taxon>Actinomycetota</taxon>
        <taxon>Actinomycetes</taxon>
        <taxon>Kitasatosporales</taxon>
        <taxon>Streptomycetaceae</taxon>
        <taxon>Streptomyces</taxon>
    </lineage>
</organism>
<name>A0A939FKF0_9ACTN</name>
<proteinExistence type="predicted"/>
<dbReference type="Proteomes" id="UP000664781">
    <property type="component" value="Unassembled WGS sequence"/>
</dbReference>
<accession>A0A939FKF0</accession>
<keyword evidence="1" id="KW-1133">Transmembrane helix</keyword>
<evidence type="ECO:0008006" key="4">
    <source>
        <dbReference type="Google" id="ProtNLM"/>
    </source>
</evidence>
<protein>
    <recommendedName>
        <fullName evidence="4">Integral membrane protein</fullName>
    </recommendedName>
</protein>
<comment type="caution">
    <text evidence="2">The sequence shown here is derived from an EMBL/GenBank/DDBJ whole genome shotgun (WGS) entry which is preliminary data.</text>
</comment>
<keyword evidence="3" id="KW-1185">Reference proteome</keyword>
<feature type="transmembrane region" description="Helical" evidence="1">
    <location>
        <begin position="21"/>
        <end position="43"/>
    </location>
</feature>
<reference evidence="2" key="1">
    <citation type="submission" date="2021-03" db="EMBL/GenBank/DDBJ databases">
        <title>Streptomyces strains.</title>
        <authorList>
            <person name="Lund M.B."/>
            <person name="Toerring T."/>
        </authorList>
    </citation>
    <scope>NUCLEOTIDE SEQUENCE</scope>
    <source>
        <strain evidence="2">JCM 4242</strain>
    </source>
</reference>
<keyword evidence="1" id="KW-0472">Membrane</keyword>
<evidence type="ECO:0000256" key="1">
    <source>
        <dbReference type="SAM" id="Phobius"/>
    </source>
</evidence>
<sequence>MAPEVQQLRTYGNFRRPRSAGLGGLGLIPTAVLFVFLAIAGTLAPLDMVLALIVALVGAVVLVPLAVRDRYGRHLGTLMYSRLAWGVGVMKGQNVYRSGVLSKVPGGKSLLPGLAMASDMYEATDGLGRPFGMIHYHEVEHYAVTIACSSQGGSLVDQGDIDSWVANWGQFMRTMSGEPSLVGFQVVVEVAPDSGEKLHNEITHQASDTASRLARQVMADIDRDYPSGSPTINTYLSLVYDASSAIGRSKRAASDMAVEIGRRLPSLTARLATTGAGACAPLSATEIAEVVRTAYEPGVSQLIDQARAAGRDSGLTWSQAGPTTHVAKSKSYWHDGATSVTWMMGEAPRGEVFSDVLRNLLSAHGDIDRKRVSLIYRPHSPAEAATIADRDFRAARSRTETTRNGQAHAEAEYIAAAQTRQEEARGAGLTLFGMVVTATVLDNDDADERNGEGGGKSRMQAAEVAVENLSAPARIALRYAWGSQDAGFLAALPIGVILPEHMTMKLPKTLK</sequence>
<dbReference type="EMBL" id="JAFMOF010000001">
    <property type="protein sequence ID" value="MBO0652719.1"/>
    <property type="molecule type" value="Genomic_DNA"/>
</dbReference>
<evidence type="ECO:0000313" key="3">
    <source>
        <dbReference type="Proteomes" id="UP000664781"/>
    </source>
</evidence>
<evidence type="ECO:0000313" key="2">
    <source>
        <dbReference type="EMBL" id="MBO0652719.1"/>
    </source>
</evidence>
<dbReference type="NCBIfam" id="NF042935">
    <property type="entry name" value="SCO6880_fam"/>
    <property type="match status" value="1"/>
</dbReference>